<evidence type="ECO:0000313" key="2">
    <source>
        <dbReference type="EMBL" id="CAD8903401.1"/>
    </source>
</evidence>
<feature type="region of interest" description="Disordered" evidence="1">
    <location>
        <begin position="122"/>
        <end position="189"/>
    </location>
</feature>
<feature type="compositionally biased region" description="Acidic residues" evidence="1">
    <location>
        <begin position="130"/>
        <end position="150"/>
    </location>
</feature>
<dbReference type="PANTHER" id="PTHR36812:SF9">
    <property type="entry name" value="MYB-LIKE PROTEIN X ISOFORM X1"/>
    <property type="match status" value="1"/>
</dbReference>
<dbReference type="AlphaFoldDB" id="A0A7S1BZV5"/>
<reference evidence="2" key="1">
    <citation type="submission" date="2021-01" db="EMBL/GenBank/DDBJ databases">
        <authorList>
            <person name="Corre E."/>
            <person name="Pelletier E."/>
            <person name="Niang G."/>
            <person name="Scheremetjew M."/>
            <person name="Finn R."/>
            <person name="Kale V."/>
            <person name="Holt S."/>
            <person name="Cochrane G."/>
            <person name="Meng A."/>
            <person name="Brown T."/>
            <person name="Cohen L."/>
        </authorList>
    </citation>
    <scope>NUCLEOTIDE SEQUENCE</scope>
    <source>
        <strain evidence="2">308</strain>
    </source>
</reference>
<protein>
    <submittedName>
        <fullName evidence="2">Uncharacterized protein</fullName>
    </submittedName>
</protein>
<feature type="region of interest" description="Disordered" evidence="1">
    <location>
        <begin position="1009"/>
        <end position="1030"/>
    </location>
</feature>
<sequence length="1030" mass="115865">MATNITETTKAGKETSRTTRNQRKRKKKKNRRQRKRFKGKNGNDEAQNHLHYHAAKDIIDIIGAEARAKNLAAVETQPPVTSPCHFSLFDQEEGKDHNCDNKRLEEGDCGIKVKMEDGERKCFATNPNASDEDENEDENEDEDENGDGDGDGNKDKDEDDNESEDEDENEGEDEEESSGEIEADKDMEFESWSDAQYRLRWNSFLGKKDNYKIVSPKFPTYAEYVEFKKVNPTSDTNTPASLDVAVKNESINEVHCQLFAENMGEHSDDFIQEGGENYNANIIQGLKTIVNAKQQKEDKDKDGDGTLGTVCPPLIMTEGTADIEAFKREEQRNELQEKNSKKGFVSTASTSAISHAKEKGMHSATSPPILNDHAQFSTFNIERIIDIQKCEFPSNEPFLTPDNSALSDEEHELNPIKLYQGTLGAGYLLASSSVAVTPLLPAVPLLVGSLVADVVGRRHVLSGKWNFVGADYTDPKTAPAQNFEFLQHFPQNHKGDISALPLMGPQKFQGYFNMLLLQERKGRIDGKKSMTRKVMAVEEHELNLQFLRNDDIYIYNHNSDVCYDSAVHIGFKICGHGSNKYGRFKISGHGRKYLFSKKIDVRLLKSYCSGEKEINNNKEKKDEEAVKELNLIYTKYSTEERHKNINEKAKIEKKKAEERDKERNEQIGQLWTDANADITASRKKNNEEEHSVDSSSDTGHHNLIISTERTMQDQIARSTNATGQCVNVKREKNCLLQAKKNVVLPSTTLLSPQDGKGSKERSTVSLGGLRSQTKIRSTAVPPTNSLPEGQKAKRGALASNNCLKVKVKDSSSSKNMIATTKMTKAISTVMPSSNGNSDINKNDYMDSIDDSTRRTPKKTNNRGRQSLRSDVAKNSIRNRSNTISFQQHLKNLYFSSVLTGGLTTTLVKQIVKTMQSSSVVSVAFLCSSFPSVSYQTMRSLYHNLFETSLADSTLWITLKKTELPFTTHEFEILIYDLFADTKERQKLITYRSHVDLFLALDYVDQKNKRGQNNPAGDSYSEKKSEKNCFD</sequence>
<organism evidence="2">
    <name type="scientific">Corethron hystrix</name>
    <dbReference type="NCBI Taxonomy" id="216773"/>
    <lineage>
        <taxon>Eukaryota</taxon>
        <taxon>Sar</taxon>
        <taxon>Stramenopiles</taxon>
        <taxon>Ochrophyta</taxon>
        <taxon>Bacillariophyta</taxon>
        <taxon>Coscinodiscophyceae</taxon>
        <taxon>Corethrophycidae</taxon>
        <taxon>Corethrales</taxon>
        <taxon>Corethraceae</taxon>
        <taxon>Corethron</taxon>
    </lineage>
</organism>
<gene>
    <name evidence="2" type="ORF">CHYS00102_LOCUS30621</name>
</gene>
<feature type="compositionally biased region" description="Acidic residues" evidence="1">
    <location>
        <begin position="157"/>
        <end position="181"/>
    </location>
</feature>
<feature type="region of interest" description="Disordered" evidence="1">
    <location>
        <begin position="748"/>
        <end position="768"/>
    </location>
</feature>
<feature type="compositionally biased region" description="Basic and acidic residues" evidence="1">
    <location>
        <begin position="1019"/>
        <end position="1030"/>
    </location>
</feature>
<feature type="compositionally biased region" description="Basic and acidic residues" evidence="1">
    <location>
        <begin position="41"/>
        <end position="51"/>
    </location>
</feature>
<feature type="compositionally biased region" description="Basic and acidic residues" evidence="1">
    <location>
        <begin position="650"/>
        <end position="665"/>
    </location>
</feature>
<name>A0A7S1BZV5_9STRA</name>
<proteinExistence type="predicted"/>
<feature type="region of interest" description="Disordered" evidence="1">
    <location>
        <begin position="1"/>
        <end position="51"/>
    </location>
</feature>
<feature type="compositionally biased region" description="Basic and acidic residues" evidence="1">
    <location>
        <begin position="330"/>
        <end position="340"/>
    </location>
</feature>
<evidence type="ECO:0000256" key="1">
    <source>
        <dbReference type="SAM" id="MobiDB-lite"/>
    </source>
</evidence>
<accession>A0A7S1BZV5</accession>
<feature type="region of interest" description="Disordered" evidence="1">
    <location>
        <begin position="650"/>
        <end position="675"/>
    </location>
</feature>
<feature type="region of interest" description="Disordered" evidence="1">
    <location>
        <begin position="828"/>
        <end position="873"/>
    </location>
</feature>
<dbReference type="PANTHER" id="PTHR36812">
    <property type="entry name" value="NEUROFILAMENT TRIPLET M PROTEIN-LIKE PROTEIN"/>
    <property type="match status" value="1"/>
</dbReference>
<feature type="compositionally biased region" description="Basic residues" evidence="1">
    <location>
        <begin position="20"/>
        <end position="39"/>
    </location>
</feature>
<feature type="region of interest" description="Disordered" evidence="1">
    <location>
        <begin position="330"/>
        <end position="349"/>
    </location>
</feature>
<dbReference type="EMBL" id="HBFR01041889">
    <property type="protein sequence ID" value="CAD8903401.1"/>
    <property type="molecule type" value="Transcribed_RNA"/>
</dbReference>
<feature type="compositionally biased region" description="Polar residues" evidence="1">
    <location>
        <begin position="828"/>
        <end position="839"/>
    </location>
</feature>